<keyword evidence="8" id="KW-1185">Reference proteome</keyword>
<dbReference type="Proteomes" id="UP000660885">
    <property type="component" value="Unassembled WGS sequence"/>
</dbReference>
<feature type="transmembrane region" description="Helical" evidence="5">
    <location>
        <begin position="166"/>
        <end position="185"/>
    </location>
</feature>
<keyword evidence="7" id="KW-0436">Ligase</keyword>
<evidence type="ECO:0000313" key="8">
    <source>
        <dbReference type="Proteomes" id="UP000660885"/>
    </source>
</evidence>
<evidence type="ECO:0000256" key="4">
    <source>
        <dbReference type="ARBA" id="ARBA00023136"/>
    </source>
</evidence>
<dbReference type="Pfam" id="PF04932">
    <property type="entry name" value="Wzy_C"/>
    <property type="match status" value="1"/>
</dbReference>
<evidence type="ECO:0000313" key="7">
    <source>
        <dbReference type="EMBL" id="MBL6080699.1"/>
    </source>
</evidence>
<keyword evidence="2 5" id="KW-0812">Transmembrane</keyword>
<dbReference type="InterPro" id="IPR007016">
    <property type="entry name" value="O-antigen_ligase-rel_domated"/>
</dbReference>
<feature type="transmembrane region" description="Helical" evidence="5">
    <location>
        <begin position="307"/>
        <end position="328"/>
    </location>
</feature>
<evidence type="ECO:0000259" key="6">
    <source>
        <dbReference type="Pfam" id="PF04932"/>
    </source>
</evidence>
<feature type="transmembrane region" description="Helical" evidence="5">
    <location>
        <begin position="75"/>
        <end position="95"/>
    </location>
</feature>
<feature type="transmembrane region" description="Helical" evidence="5">
    <location>
        <begin position="401"/>
        <end position="421"/>
    </location>
</feature>
<gene>
    <name evidence="7" type="ORF">JMJ56_22030</name>
</gene>
<keyword evidence="4 5" id="KW-0472">Membrane</keyword>
<reference evidence="7 8" key="1">
    <citation type="submission" date="2021-01" db="EMBL/GenBank/DDBJ databases">
        <title>Belnapia mucosa sp. nov. and Belnapia arida sp. nov., isolated from the Tabernas Desert (Almeria, Spain).</title>
        <authorList>
            <person name="Molina-Menor E."/>
            <person name="Vidal-Verdu A."/>
            <person name="Calonge A."/>
            <person name="Satari L."/>
            <person name="Pereto J."/>
            <person name="Porcar M."/>
        </authorList>
    </citation>
    <scope>NUCLEOTIDE SEQUENCE [LARGE SCALE GENOMIC DNA]</scope>
    <source>
        <strain evidence="7 8">T18</strain>
    </source>
</reference>
<evidence type="ECO:0000256" key="2">
    <source>
        <dbReference type="ARBA" id="ARBA00022692"/>
    </source>
</evidence>
<evidence type="ECO:0000256" key="5">
    <source>
        <dbReference type="SAM" id="Phobius"/>
    </source>
</evidence>
<feature type="transmembrane region" description="Helical" evidence="5">
    <location>
        <begin position="192"/>
        <end position="212"/>
    </location>
</feature>
<dbReference type="PANTHER" id="PTHR37422:SF23">
    <property type="entry name" value="TEICHURONIC ACID BIOSYNTHESIS PROTEIN TUAE"/>
    <property type="match status" value="1"/>
</dbReference>
<evidence type="ECO:0000256" key="3">
    <source>
        <dbReference type="ARBA" id="ARBA00022989"/>
    </source>
</evidence>
<dbReference type="PANTHER" id="PTHR37422">
    <property type="entry name" value="TEICHURONIC ACID BIOSYNTHESIS PROTEIN TUAE"/>
    <property type="match status" value="1"/>
</dbReference>
<dbReference type="EMBL" id="JAETWB010000016">
    <property type="protein sequence ID" value="MBL6080699.1"/>
    <property type="molecule type" value="Genomic_DNA"/>
</dbReference>
<keyword evidence="3 5" id="KW-1133">Transmembrane helix</keyword>
<dbReference type="InterPro" id="IPR051533">
    <property type="entry name" value="WaaL-like"/>
</dbReference>
<feature type="transmembrane region" description="Helical" evidence="5">
    <location>
        <begin position="135"/>
        <end position="154"/>
    </location>
</feature>
<dbReference type="GO" id="GO:0016874">
    <property type="term" value="F:ligase activity"/>
    <property type="evidence" value="ECO:0007669"/>
    <property type="project" value="UniProtKB-KW"/>
</dbReference>
<feature type="transmembrane region" description="Helical" evidence="5">
    <location>
        <begin position="257"/>
        <end position="276"/>
    </location>
</feature>
<accession>A0ABS1U7P9</accession>
<proteinExistence type="predicted"/>
<protein>
    <submittedName>
        <fullName evidence="7">O-antigen ligase family protein</fullName>
    </submittedName>
</protein>
<feature type="transmembrane region" description="Helical" evidence="5">
    <location>
        <begin position="232"/>
        <end position="250"/>
    </location>
</feature>
<sequence length="476" mass="49440">MRRWRRGWSRRRWWRSGPHCPTDRCWCCCWPSRRRWRACSAPPAWCCCAGRGGRGRCNTRWRSGRGGSAPVRIDAGVLAAGTGLFAALLHFAGALKSLPGLAALPVDLTLLATLLLAPSLLLLLALRDWEVQRGVALPLAGFAGLLVWLVLAGAWSGSRTVLAEKLPQVVLLGPAMLAAGLLVGADGPTLRRFVAAVVPIGLLVGAGIAWGLARDAVVLGGEAGADPVRIRVQYQLAGLAIACAGGLAAVRLTEAAGWARLGWGLAVLALAAASLVPGGRAAALGLGLGLGGAPALRFWLLRRPRAALGWLAGVALAGAGGLALLLAMPEEVAIFRTIDRFFGDPAEATPARILLWGEALRWAGEAAPFGLGTGGFTLAAGSGDDRSLHPHNHALEMLAEAGLPGFACWLLAFGGGVGLALLRAPLVAPGRAARIAALTLPVALTAMVSTDLGNRMVWFALGLLLSLGVEARERHV</sequence>
<feature type="domain" description="O-antigen ligase-related" evidence="6">
    <location>
        <begin position="266"/>
        <end position="410"/>
    </location>
</feature>
<comment type="subcellular location">
    <subcellularLocation>
        <location evidence="1">Membrane</location>
        <topology evidence="1">Multi-pass membrane protein</topology>
    </subcellularLocation>
</comment>
<evidence type="ECO:0000256" key="1">
    <source>
        <dbReference type="ARBA" id="ARBA00004141"/>
    </source>
</evidence>
<feature type="transmembrane region" description="Helical" evidence="5">
    <location>
        <begin position="101"/>
        <end position="123"/>
    </location>
</feature>
<organism evidence="7 8">
    <name type="scientific">Belnapia arida</name>
    <dbReference type="NCBI Taxonomy" id="2804533"/>
    <lineage>
        <taxon>Bacteria</taxon>
        <taxon>Pseudomonadati</taxon>
        <taxon>Pseudomonadota</taxon>
        <taxon>Alphaproteobacteria</taxon>
        <taxon>Acetobacterales</taxon>
        <taxon>Roseomonadaceae</taxon>
        <taxon>Belnapia</taxon>
    </lineage>
</organism>
<name>A0ABS1U7P9_9PROT</name>
<comment type="caution">
    <text evidence="7">The sequence shown here is derived from an EMBL/GenBank/DDBJ whole genome shotgun (WGS) entry which is preliminary data.</text>
</comment>
<feature type="transmembrane region" description="Helical" evidence="5">
    <location>
        <begin position="282"/>
        <end position="300"/>
    </location>
</feature>